<keyword evidence="1" id="KW-0175">Coiled coil</keyword>
<feature type="domain" description="PAS" evidence="2">
    <location>
        <begin position="19"/>
        <end position="89"/>
    </location>
</feature>
<dbReference type="SUPFAM" id="SSF55785">
    <property type="entry name" value="PYP-like sensor domain (PAS domain)"/>
    <property type="match status" value="3"/>
</dbReference>
<dbReference type="PANTHER" id="PTHR44757">
    <property type="entry name" value="DIGUANYLATE CYCLASE DGCP"/>
    <property type="match status" value="1"/>
</dbReference>
<feature type="domain" description="GGDEF" evidence="4">
    <location>
        <begin position="608"/>
        <end position="737"/>
    </location>
</feature>
<dbReference type="RefSeq" id="WP_323304017.1">
    <property type="nucleotide sequence ID" value="NZ_JAYGHX010000001.1"/>
</dbReference>
<feature type="domain" description="PAS" evidence="2">
    <location>
        <begin position="298"/>
        <end position="343"/>
    </location>
</feature>
<feature type="coiled-coil region" evidence="1">
    <location>
        <begin position="541"/>
        <end position="573"/>
    </location>
</feature>
<gene>
    <name evidence="5" type="ORF">VB738_01320</name>
</gene>
<dbReference type="SUPFAM" id="SSF55073">
    <property type="entry name" value="Nucleotide cyclase"/>
    <property type="match status" value="1"/>
</dbReference>
<feature type="domain" description="PAC" evidence="3">
    <location>
        <begin position="93"/>
        <end position="145"/>
    </location>
</feature>
<evidence type="ECO:0000313" key="6">
    <source>
        <dbReference type="Proteomes" id="UP001304461"/>
    </source>
</evidence>
<dbReference type="CDD" id="cd00130">
    <property type="entry name" value="PAS"/>
    <property type="match status" value="3"/>
</dbReference>
<dbReference type="InterPro" id="IPR000700">
    <property type="entry name" value="PAS-assoc_C"/>
</dbReference>
<feature type="domain" description="PAS" evidence="2">
    <location>
        <begin position="424"/>
        <end position="476"/>
    </location>
</feature>
<dbReference type="Pfam" id="PF00989">
    <property type="entry name" value="PAS"/>
    <property type="match status" value="3"/>
</dbReference>
<evidence type="ECO:0000259" key="4">
    <source>
        <dbReference type="PROSITE" id="PS50887"/>
    </source>
</evidence>
<feature type="coiled-coil region" evidence="1">
    <location>
        <begin position="136"/>
        <end position="163"/>
    </location>
</feature>
<dbReference type="InterPro" id="IPR000160">
    <property type="entry name" value="GGDEF_dom"/>
</dbReference>
<dbReference type="CDD" id="cd01949">
    <property type="entry name" value="GGDEF"/>
    <property type="match status" value="1"/>
</dbReference>
<protein>
    <submittedName>
        <fullName evidence="5">PAS domain S-box protein</fullName>
    </submittedName>
</protein>
<dbReference type="NCBIfam" id="TIGR00254">
    <property type="entry name" value="GGDEF"/>
    <property type="match status" value="1"/>
</dbReference>
<evidence type="ECO:0000256" key="1">
    <source>
        <dbReference type="SAM" id="Coils"/>
    </source>
</evidence>
<dbReference type="Pfam" id="PF00990">
    <property type="entry name" value="GGDEF"/>
    <property type="match status" value="1"/>
</dbReference>
<dbReference type="SMART" id="SM00091">
    <property type="entry name" value="PAS"/>
    <property type="match status" value="4"/>
</dbReference>
<feature type="domain" description="PAC" evidence="3">
    <location>
        <begin position="366"/>
        <end position="423"/>
    </location>
</feature>
<dbReference type="Gene3D" id="3.30.450.20">
    <property type="entry name" value="PAS domain"/>
    <property type="match status" value="4"/>
</dbReference>
<feature type="domain" description="PAC" evidence="3">
    <location>
        <begin position="503"/>
        <end position="555"/>
    </location>
</feature>
<sequence>MSVTGAPRPNRPQQESLAGEATFQRAFASANTGMCLVSPEGRLLEVNGRMSEIFGYGKTELERMSVNDLALADDRELSPSYIHQALKGGDSCAVFEKRYRHRDGAIVHAVVSSSLVRDDQGRPVHFISTVWDISERKRQEEALTLQRRQLSEANQALAEARDALASDGARLAAILEALLDPHLLLEPVRDGEGRIVDFQCLDANAAACTDRQRTQLDMQGASLLSLLPAAPATGWLGPCRAVIETGLPLVLDDVCDAHHPDGVTGHFDVRVVKVGDALSMSWRDVTERYRAAELLMASEQHYRLLAENSGEVVLLLDDEGRVGWVSPSLTVALGWDPADWIGQLGSDVLSHRGEDVQGGANGCLSQNGQAVFTRQQARARDGTLHWLEIHGSPYRRCDGQVEGAVAIFRTMDAEVAAERERRLIEERHRLLAENARDVIWTMAPDGAITSVSQAVESLRGLTPEEAMVQPIEQIHPPESLAISLGYFTQLLEDLQAGRAPQSFRGELEYYCRDGSTVWMDVIALPVLDEQGTFLELLGVSRDITERKRTALELQQARAEAEAANQALLAANRKLVLLATTDGLTGLWNRRELDERVRREIDRADRYGADLSLVLFDIDHFKDVNDHFGHLAGDQVLVELGRRVEAQLRSCDGVGRWGGEEFLVLMPHCTAEQARQMAERLRRRVEAEPFAVVGRVTISSGVVQRRPWESAEAWFQRLDQVLYRAKERGRNRVELEPEPGC</sequence>
<evidence type="ECO:0000259" key="3">
    <source>
        <dbReference type="PROSITE" id="PS50113"/>
    </source>
</evidence>
<dbReference type="InterPro" id="IPR043128">
    <property type="entry name" value="Rev_trsase/Diguanyl_cyclase"/>
</dbReference>
<dbReference type="EMBL" id="JAYGHX010000001">
    <property type="protein sequence ID" value="MEA5389889.1"/>
    <property type="molecule type" value="Genomic_DNA"/>
</dbReference>
<dbReference type="InterPro" id="IPR035965">
    <property type="entry name" value="PAS-like_dom_sf"/>
</dbReference>
<name>A0ABU5RQ58_9CYAN</name>
<dbReference type="NCBIfam" id="TIGR00229">
    <property type="entry name" value="sensory_box"/>
    <property type="match status" value="3"/>
</dbReference>
<organism evidence="5 6">
    <name type="scientific">Cyanobium gracile UHCC 0139</name>
    <dbReference type="NCBI Taxonomy" id="3110308"/>
    <lineage>
        <taxon>Bacteria</taxon>
        <taxon>Bacillati</taxon>
        <taxon>Cyanobacteriota</taxon>
        <taxon>Cyanophyceae</taxon>
        <taxon>Synechococcales</taxon>
        <taxon>Prochlorococcaceae</taxon>
        <taxon>Cyanobium</taxon>
    </lineage>
</organism>
<dbReference type="InterPro" id="IPR000014">
    <property type="entry name" value="PAS"/>
</dbReference>
<keyword evidence="6" id="KW-1185">Reference proteome</keyword>
<proteinExistence type="predicted"/>
<dbReference type="InterPro" id="IPR013767">
    <property type="entry name" value="PAS_fold"/>
</dbReference>
<dbReference type="SMART" id="SM00267">
    <property type="entry name" value="GGDEF"/>
    <property type="match status" value="1"/>
</dbReference>
<dbReference type="PANTHER" id="PTHR44757:SF2">
    <property type="entry name" value="BIOFILM ARCHITECTURE MAINTENANCE PROTEIN MBAA"/>
    <property type="match status" value="1"/>
</dbReference>
<dbReference type="PROSITE" id="PS50113">
    <property type="entry name" value="PAC"/>
    <property type="match status" value="3"/>
</dbReference>
<dbReference type="InterPro" id="IPR001610">
    <property type="entry name" value="PAC"/>
</dbReference>
<dbReference type="InterPro" id="IPR029787">
    <property type="entry name" value="Nucleotide_cyclase"/>
</dbReference>
<reference evidence="5 6" key="1">
    <citation type="submission" date="2023-12" db="EMBL/GenBank/DDBJ databases">
        <title>Baltic Sea Cyanobacteria.</title>
        <authorList>
            <person name="Delbaje E."/>
            <person name="Fewer D.P."/>
            <person name="Shishido T.K."/>
        </authorList>
    </citation>
    <scope>NUCLEOTIDE SEQUENCE [LARGE SCALE GENOMIC DNA]</scope>
    <source>
        <strain evidence="5 6">UHCC 0139</strain>
    </source>
</reference>
<dbReference type="Proteomes" id="UP001304461">
    <property type="component" value="Unassembled WGS sequence"/>
</dbReference>
<evidence type="ECO:0000313" key="5">
    <source>
        <dbReference type="EMBL" id="MEA5389889.1"/>
    </source>
</evidence>
<dbReference type="Gene3D" id="3.30.70.270">
    <property type="match status" value="1"/>
</dbReference>
<dbReference type="SMART" id="SM00086">
    <property type="entry name" value="PAC"/>
    <property type="match status" value="3"/>
</dbReference>
<evidence type="ECO:0000259" key="2">
    <source>
        <dbReference type="PROSITE" id="PS50112"/>
    </source>
</evidence>
<dbReference type="PROSITE" id="PS50887">
    <property type="entry name" value="GGDEF"/>
    <property type="match status" value="1"/>
</dbReference>
<dbReference type="PROSITE" id="PS50112">
    <property type="entry name" value="PAS"/>
    <property type="match status" value="3"/>
</dbReference>
<accession>A0ABU5RQ58</accession>
<comment type="caution">
    <text evidence="5">The sequence shown here is derived from an EMBL/GenBank/DDBJ whole genome shotgun (WGS) entry which is preliminary data.</text>
</comment>
<dbReference type="InterPro" id="IPR052155">
    <property type="entry name" value="Biofilm_reg_signaling"/>
</dbReference>